<feature type="region of interest" description="Disordered" evidence="1">
    <location>
        <begin position="1"/>
        <end position="46"/>
    </location>
</feature>
<feature type="compositionally biased region" description="Basic residues" evidence="1">
    <location>
        <begin position="256"/>
        <end position="266"/>
    </location>
</feature>
<feature type="compositionally biased region" description="Acidic residues" evidence="1">
    <location>
        <begin position="36"/>
        <end position="45"/>
    </location>
</feature>
<comment type="caution">
    <text evidence="3">The sequence shown here is derived from an EMBL/GenBank/DDBJ whole genome shotgun (WGS) entry which is preliminary data.</text>
</comment>
<accession>A0A139IPC5</accession>
<name>A0A139IPC5_9PEZI</name>
<evidence type="ECO:0000256" key="1">
    <source>
        <dbReference type="SAM" id="MobiDB-lite"/>
    </source>
</evidence>
<feature type="domain" description="DNA ligase D 3'-phosphoesterase" evidence="2">
    <location>
        <begin position="108"/>
        <end position="243"/>
    </location>
</feature>
<feature type="compositionally biased region" description="Acidic residues" evidence="1">
    <location>
        <begin position="197"/>
        <end position="209"/>
    </location>
</feature>
<feature type="region of interest" description="Disordered" evidence="1">
    <location>
        <begin position="186"/>
        <end position="212"/>
    </location>
</feature>
<dbReference type="AlphaFoldDB" id="A0A139IPC5"/>
<dbReference type="PANTHER" id="PTHR39465">
    <property type="entry name" value="DNA LIGASE D, 3'-PHOSPHOESTERASE DOMAIN"/>
    <property type="match status" value="1"/>
</dbReference>
<feature type="compositionally biased region" description="Polar residues" evidence="1">
    <location>
        <begin position="271"/>
        <end position="282"/>
    </location>
</feature>
<dbReference type="EMBL" id="LFZO01000033">
    <property type="protein sequence ID" value="KXT16631.1"/>
    <property type="molecule type" value="Genomic_DNA"/>
</dbReference>
<gene>
    <name evidence="3" type="ORF">AC579_6668</name>
</gene>
<dbReference type="Pfam" id="PF13298">
    <property type="entry name" value="LigD_N"/>
    <property type="match status" value="1"/>
</dbReference>
<dbReference type="InterPro" id="IPR014144">
    <property type="entry name" value="LigD_PE_domain"/>
</dbReference>
<dbReference type="PANTHER" id="PTHR39465:SF1">
    <property type="entry name" value="DNA LIGASE D 3'-PHOSPHOESTERASE DOMAIN-CONTAINING PROTEIN"/>
    <property type="match status" value="1"/>
</dbReference>
<proteinExistence type="predicted"/>
<protein>
    <recommendedName>
        <fullName evidence="2">DNA ligase D 3'-phosphoesterase domain-containing protein</fullName>
    </recommendedName>
</protein>
<keyword evidence="4" id="KW-1185">Reference proteome</keyword>
<sequence length="408" mass="45819">MVRPATLARDISPPPVRRVSTVPGLLLDAKNHPDPEQEQEQDDFNANDKSEVARIEAHELSIRDHLSYFVSHLSQVSRPTVGPRVPIDAFRELYQRNQHSQGAHFVVHQHDHPVAGLHYDLRLQFSDSSTISFAIPYGLPGNPNSKRPNRMAIETRVHNLWNNLIESASHATGSLLIWDTGQYENLPRPQPKLQPNTDDEISDIDDGESADTASQSQKLFEAFQSRHMRIRLHGTRLPKNYTIALRLPSANNKAAQPKRPKRKRRRADPFQTVQTATANSSEGESDAEAIRSASRDDIIDAAGIEAANASEDDEDGVIRSNNAYTGANNTIGSIHQRHWFLTLDRSNSGFTKARSGPDAGRWIGSDAFFVRGRDHERSIVTGRLADDVMADEGVEKFMRRKMWRPILE</sequence>
<feature type="region of interest" description="Disordered" evidence="1">
    <location>
        <begin position="246"/>
        <end position="294"/>
    </location>
</feature>
<organism evidence="3 4">
    <name type="scientific">Pseudocercospora musae</name>
    <dbReference type="NCBI Taxonomy" id="113226"/>
    <lineage>
        <taxon>Eukaryota</taxon>
        <taxon>Fungi</taxon>
        <taxon>Dikarya</taxon>
        <taxon>Ascomycota</taxon>
        <taxon>Pezizomycotina</taxon>
        <taxon>Dothideomycetes</taxon>
        <taxon>Dothideomycetidae</taxon>
        <taxon>Mycosphaerellales</taxon>
        <taxon>Mycosphaerellaceae</taxon>
        <taxon>Pseudocercospora</taxon>
    </lineage>
</organism>
<evidence type="ECO:0000259" key="2">
    <source>
        <dbReference type="Pfam" id="PF13298"/>
    </source>
</evidence>
<dbReference type="OrthoDB" id="2588098at2759"/>
<dbReference type="Proteomes" id="UP000073492">
    <property type="component" value="Unassembled WGS sequence"/>
</dbReference>
<evidence type="ECO:0000313" key="4">
    <source>
        <dbReference type="Proteomes" id="UP000073492"/>
    </source>
</evidence>
<evidence type="ECO:0000313" key="3">
    <source>
        <dbReference type="EMBL" id="KXT16631.1"/>
    </source>
</evidence>
<reference evidence="3 4" key="1">
    <citation type="submission" date="2015-07" db="EMBL/GenBank/DDBJ databases">
        <title>Comparative genomics of the Sigatoka disease complex on banana suggests a link between parallel evolutionary changes in Pseudocercospora fijiensis and Pseudocercospora eumusae and increased virulence on the banana host.</title>
        <authorList>
            <person name="Chang T.-C."/>
            <person name="Salvucci A."/>
            <person name="Crous P.W."/>
            <person name="Stergiopoulos I."/>
        </authorList>
    </citation>
    <scope>NUCLEOTIDE SEQUENCE [LARGE SCALE GENOMIC DNA]</scope>
    <source>
        <strain evidence="3 4">CBS 116634</strain>
    </source>
</reference>